<sequence>MLEFSAGVYNAEITNLSDDITRFYTECFVKIQGIYAQQTIDLKIKTVSNGHEDIIFAQEFSLGEETRIIGPFKIGRKCKLSIGGKVIGHWNQWADCKIESIMSYDESAIKTLRIGVFFDGTGCNAYNSMKHQAPFPQVHNSGKVYML</sequence>
<gene>
    <name evidence="1" type="ORF">N5W20_05250</name>
</gene>
<dbReference type="EMBL" id="CP107052">
    <property type="protein sequence ID" value="UYH50535.1"/>
    <property type="molecule type" value="Genomic_DNA"/>
</dbReference>
<protein>
    <submittedName>
        <fullName evidence="1">Uncharacterized protein</fullName>
    </submittedName>
</protein>
<reference evidence="1" key="1">
    <citation type="submission" date="2022-10" db="EMBL/GenBank/DDBJ databases">
        <title>Candidatus Kirkpatrella diaphorinas gen. nov., sp. nov., an uncultured endosymbiont identified in a population of Diaphorina citri from Hawaii.</title>
        <authorList>
            <person name="Henry E.M."/>
            <person name="Carlson C.R."/>
            <person name="Kuo Y.-W."/>
        </authorList>
    </citation>
    <scope>NUCLEOTIDE SEQUENCE</scope>
    <source>
        <strain evidence="1">CADCRV1</strain>
    </source>
</reference>
<organism evidence="1 2">
    <name type="scientific">Candidatus Kirkpatrickella diaphorinae</name>
    <dbReference type="NCBI Taxonomy" id="2984322"/>
    <lineage>
        <taxon>Bacteria</taxon>
        <taxon>Pseudomonadati</taxon>
        <taxon>Pseudomonadota</taxon>
        <taxon>Alphaproteobacteria</taxon>
        <taxon>Acetobacterales</taxon>
        <taxon>Acetobacteraceae</taxon>
        <taxon>Candidatus Kirkpatrickella</taxon>
    </lineage>
</organism>
<dbReference type="Proteomes" id="UP001163831">
    <property type="component" value="Chromosome"/>
</dbReference>
<evidence type="ECO:0000313" key="1">
    <source>
        <dbReference type="EMBL" id="UYH50535.1"/>
    </source>
</evidence>
<proteinExistence type="predicted"/>
<evidence type="ECO:0000313" key="2">
    <source>
        <dbReference type="Proteomes" id="UP001163831"/>
    </source>
</evidence>
<name>A0ABY6GGK4_9PROT</name>
<keyword evidence="2" id="KW-1185">Reference proteome</keyword>
<dbReference type="RefSeq" id="WP_319806120.1">
    <property type="nucleotide sequence ID" value="NZ_CP107052.1"/>
</dbReference>
<accession>A0ABY6GGK4</accession>